<dbReference type="InterPro" id="IPR039777">
    <property type="entry name" value="IFRD"/>
</dbReference>
<feature type="domain" description="Interferon-related developmental regulator N-terminal" evidence="3">
    <location>
        <begin position="58"/>
        <end position="382"/>
    </location>
</feature>
<dbReference type="InterPro" id="IPR011989">
    <property type="entry name" value="ARM-like"/>
</dbReference>
<evidence type="ECO:0000259" key="3">
    <source>
        <dbReference type="Pfam" id="PF05004"/>
    </source>
</evidence>
<name>A0ABD3QEN8_9STRA</name>
<evidence type="ECO:0000313" key="5">
    <source>
        <dbReference type="Proteomes" id="UP001530400"/>
    </source>
</evidence>
<proteinExistence type="inferred from homology"/>
<comment type="caution">
    <text evidence="4">The sequence shown here is derived from an EMBL/GenBank/DDBJ whole genome shotgun (WGS) entry which is preliminary data.</text>
</comment>
<feature type="region of interest" description="Disordered" evidence="2">
    <location>
        <begin position="51"/>
        <end position="73"/>
    </location>
</feature>
<dbReference type="Gene3D" id="1.25.10.10">
    <property type="entry name" value="Leucine-rich Repeat Variant"/>
    <property type="match status" value="1"/>
</dbReference>
<organism evidence="4 5">
    <name type="scientific">Cyclotella atomus</name>
    <dbReference type="NCBI Taxonomy" id="382360"/>
    <lineage>
        <taxon>Eukaryota</taxon>
        <taxon>Sar</taxon>
        <taxon>Stramenopiles</taxon>
        <taxon>Ochrophyta</taxon>
        <taxon>Bacillariophyta</taxon>
        <taxon>Coscinodiscophyceae</taxon>
        <taxon>Thalassiosirophycidae</taxon>
        <taxon>Stephanodiscales</taxon>
        <taxon>Stephanodiscaceae</taxon>
        <taxon>Cyclotella</taxon>
    </lineage>
</organism>
<evidence type="ECO:0000256" key="2">
    <source>
        <dbReference type="SAM" id="MobiDB-lite"/>
    </source>
</evidence>
<dbReference type="PANTHER" id="PTHR12354">
    <property type="entry name" value="INTERFERON-RELATED DEVELOPMENTAL REGULATOR"/>
    <property type="match status" value="1"/>
</dbReference>
<dbReference type="EMBL" id="JALLPJ020000211">
    <property type="protein sequence ID" value="KAL3798640.1"/>
    <property type="molecule type" value="Genomic_DNA"/>
</dbReference>
<dbReference type="Proteomes" id="UP001530400">
    <property type="component" value="Unassembled WGS sequence"/>
</dbReference>
<protein>
    <recommendedName>
        <fullName evidence="3">Interferon-related developmental regulator N-terminal domain-containing protein</fullName>
    </recommendedName>
</protein>
<accession>A0ABD3QEN8</accession>
<dbReference type="AlphaFoldDB" id="A0ABD3QEN8"/>
<evidence type="ECO:0000313" key="4">
    <source>
        <dbReference type="EMBL" id="KAL3798640.1"/>
    </source>
</evidence>
<reference evidence="4 5" key="1">
    <citation type="submission" date="2024-10" db="EMBL/GenBank/DDBJ databases">
        <title>Updated reference genomes for cyclostephanoid diatoms.</title>
        <authorList>
            <person name="Roberts W.R."/>
            <person name="Alverson A.J."/>
        </authorList>
    </citation>
    <scope>NUCLEOTIDE SEQUENCE [LARGE SCALE GENOMIC DNA]</scope>
    <source>
        <strain evidence="4 5">AJA010-31</strain>
    </source>
</reference>
<dbReference type="InterPro" id="IPR007701">
    <property type="entry name" value="Interferon-rel_develop_reg_N"/>
</dbReference>
<sequence length="492" mass="54014">MVSHGRQKKDTSTRRKPKKGGKEDTNSDDTIHDMDLPEDFSIAGASSSTYSLDANDLDDLDDGTTDDADASEVRAEARQAKLLDALSLASTLSSEKRTAKREAAYKVIFKCVTQYADGSAGREILETNGWVSLCEACMSSLRGGSGNASPAEQYAACRVIEACSVVLGEDRDDVVEMWNEPLKKVVNATGRATQVRVAALRCLSMIHFICGTDCLEDQEDCSAVMDLCEKVGAEKFRGEKVHPLLRAAALDCWALLATTFHDARIAAGDANDDTIALGRGLTLLPLLASCLESTDVGLRSSAGECVAYIHECRLKLGLGENEAENVTERRFRKGSWDGSEWEVLMDEVKQRVAELSVESGHHMSKKTKKEQRAAFRDIMSTIVDDESPEEEVNFRGGKLSLTSWKEIIQLQFVRHCLQSGFQVQLMTNETLHDVFGAILSSAGSQGKSQLEKRLLMSKQSEASKAADRAMTKQRRTRNNVKNHFLTADGEDI</sequence>
<dbReference type="InterPro" id="IPR016024">
    <property type="entry name" value="ARM-type_fold"/>
</dbReference>
<evidence type="ECO:0000256" key="1">
    <source>
        <dbReference type="ARBA" id="ARBA00008828"/>
    </source>
</evidence>
<keyword evidence="5" id="KW-1185">Reference proteome</keyword>
<dbReference type="Pfam" id="PF05004">
    <property type="entry name" value="IFRD"/>
    <property type="match status" value="1"/>
</dbReference>
<feature type="region of interest" description="Disordered" evidence="2">
    <location>
        <begin position="1"/>
        <end position="38"/>
    </location>
</feature>
<gene>
    <name evidence="4" type="ORF">ACHAWO_011377</name>
</gene>
<comment type="similarity">
    <text evidence="1">Belongs to the IFRD family.</text>
</comment>
<feature type="compositionally biased region" description="Acidic residues" evidence="2">
    <location>
        <begin position="55"/>
        <end position="70"/>
    </location>
</feature>
<dbReference type="SUPFAM" id="SSF48371">
    <property type="entry name" value="ARM repeat"/>
    <property type="match status" value="1"/>
</dbReference>
<dbReference type="PANTHER" id="PTHR12354:SF1">
    <property type="entry name" value="INTERFERON-RELATED DEVELOPMENTAL REGULATOR 1"/>
    <property type="match status" value="1"/>
</dbReference>
<feature type="compositionally biased region" description="Basic and acidic residues" evidence="2">
    <location>
        <begin position="20"/>
        <end position="35"/>
    </location>
</feature>